<proteinExistence type="inferred from homology"/>
<dbReference type="GO" id="GO:0016837">
    <property type="term" value="F:carbon-oxygen lyase activity, acting on polysaccharides"/>
    <property type="evidence" value="ECO:0007669"/>
    <property type="project" value="TreeGrafter"/>
</dbReference>
<evidence type="ECO:0000259" key="11">
    <source>
        <dbReference type="Pfam" id="PF22842"/>
    </source>
</evidence>
<feature type="signal peptide" evidence="10">
    <location>
        <begin position="1"/>
        <end position="20"/>
    </location>
</feature>
<dbReference type="GO" id="GO:0046872">
    <property type="term" value="F:metal ion binding"/>
    <property type="evidence" value="ECO:0007669"/>
    <property type="project" value="UniProtKB-KW"/>
</dbReference>
<dbReference type="AlphaFoldDB" id="A0A380S9N1"/>
<evidence type="ECO:0000256" key="10">
    <source>
        <dbReference type="SAM" id="SignalP"/>
    </source>
</evidence>
<evidence type="ECO:0000256" key="6">
    <source>
        <dbReference type="ARBA" id="ARBA00022837"/>
    </source>
</evidence>
<evidence type="ECO:0000256" key="3">
    <source>
        <dbReference type="ARBA" id="ARBA00022525"/>
    </source>
</evidence>
<dbReference type="Proteomes" id="UP000255423">
    <property type="component" value="Unassembled WGS sequence"/>
</dbReference>
<dbReference type="InterPro" id="IPR011050">
    <property type="entry name" value="Pectin_lyase_fold/virulence"/>
</dbReference>
<evidence type="ECO:0000256" key="9">
    <source>
        <dbReference type="SAM" id="MobiDB-lite"/>
    </source>
</evidence>
<feature type="domain" description="Pel9A-like right handed beta-helix region" evidence="11">
    <location>
        <begin position="21"/>
        <end position="359"/>
    </location>
</feature>
<comment type="similarity">
    <text evidence="8">Belongs to the polysaccharide lyase 9 family.</text>
</comment>
<evidence type="ECO:0000256" key="1">
    <source>
        <dbReference type="ARBA" id="ARBA00001913"/>
    </source>
</evidence>
<protein>
    <recommendedName>
        <fullName evidence="11">Pel9A-like right handed beta-helix region domain-containing protein</fullName>
    </recommendedName>
</protein>
<sequence>MKSKWLIAAGIAFCAAQAFGSVYYVAPNGNDKNAGTKDKPFASLNKANAVVNAGDTVWIRGGTYLHTDTNYVKNDNMFAGIHLTKSGSSDNKRIHYLAYPGEKPVIDFSKMPIANGSNNIRYTSGILIQAQYLHLKGLEVKNVPMKGESNVGVYVSRSKHIFLELIDSHHNGGSGFFVNEKGSGSGGGHLFLNCDSHDNYDPNGRQGDGQNADGFGVHYQTGGDTTKFIGCRAWWNSDDGWDFISQEFPVVIENSWAMGHGYSNYGTGKPKDGNGNGFKAGSSKTGIRHTIRNCVAWKNKAAGFYANHSSGGNDWINNTAYMNGNGFNMWASTWDANGNRTDGVVLKGSKAHVMKNNIAFPNKTSYIGGNYAAGEYNTWNLNITPKESDFLSVSDPSMTVTGRELGPLGGALGPRKADGSLPDVDFLKLAPKSQMIDKGVKAGLPYTGKAPDLGAYEYGATSNSSVVKSSSSAATVQSSSSSTEAVSSSSISESSSSVASSSSSEVRTESSSSITTSITMKLSRETMVLGNASIFDLQGRYLGNLQAEQLRDGDIAKAIRAKFGKPGVYLVKQEKKMIRILTK</sequence>
<evidence type="ECO:0000256" key="7">
    <source>
        <dbReference type="ARBA" id="ARBA00023239"/>
    </source>
</evidence>
<dbReference type="Gene3D" id="2.160.20.10">
    <property type="entry name" value="Single-stranded right-handed beta-helix, Pectin lyase-like"/>
    <property type="match status" value="1"/>
</dbReference>
<keyword evidence="3" id="KW-0964">Secreted</keyword>
<evidence type="ECO:0000313" key="12">
    <source>
        <dbReference type="EMBL" id="SUQ25821.1"/>
    </source>
</evidence>
<keyword evidence="7" id="KW-0456">Lyase</keyword>
<keyword evidence="5 10" id="KW-0732">Signal</keyword>
<feature type="region of interest" description="Disordered" evidence="9">
    <location>
        <begin position="472"/>
        <end position="515"/>
    </location>
</feature>
<name>A0A380S9N1_FIBSU</name>
<dbReference type="EMBL" id="UHJL01000004">
    <property type="protein sequence ID" value="SUQ25821.1"/>
    <property type="molecule type" value="Genomic_DNA"/>
</dbReference>
<evidence type="ECO:0000256" key="4">
    <source>
        <dbReference type="ARBA" id="ARBA00022723"/>
    </source>
</evidence>
<dbReference type="InterPro" id="IPR052052">
    <property type="entry name" value="Polysaccharide_Lyase_9"/>
</dbReference>
<keyword evidence="4" id="KW-0479">Metal-binding</keyword>
<dbReference type="SUPFAM" id="SSF51126">
    <property type="entry name" value="Pectin lyase-like"/>
    <property type="match status" value="1"/>
</dbReference>
<dbReference type="PANTHER" id="PTHR40088:SF1">
    <property type="entry name" value="PECTATE LYASE PEL9"/>
    <property type="match status" value="1"/>
</dbReference>
<comment type="cofactor">
    <cofactor evidence="1">
        <name>Ca(2+)</name>
        <dbReference type="ChEBI" id="CHEBI:29108"/>
    </cofactor>
</comment>
<gene>
    <name evidence="12" type="ORF">SAMN05661053_2616</name>
</gene>
<comment type="subcellular location">
    <subcellularLocation>
        <location evidence="2">Secreted</location>
    </subcellularLocation>
</comment>
<keyword evidence="6" id="KW-0106">Calcium</keyword>
<evidence type="ECO:0000313" key="13">
    <source>
        <dbReference type="Proteomes" id="UP000255423"/>
    </source>
</evidence>
<accession>A0A380S9N1</accession>
<dbReference type="RefSeq" id="WP_109573477.1">
    <property type="nucleotide sequence ID" value="NZ_UHJL01000004.1"/>
</dbReference>
<dbReference type="GO" id="GO:0005576">
    <property type="term" value="C:extracellular region"/>
    <property type="evidence" value="ECO:0007669"/>
    <property type="project" value="UniProtKB-SubCell"/>
</dbReference>
<feature type="chain" id="PRO_5016665642" description="Pel9A-like right handed beta-helix region domain-containing protein" evidence="10">
    <location>
        <begin position="21"/>
        <end position="583"/>
    </location>
</feature>
<evidence type="ECO:0000256" key="5">
    <source>
        <dbReference type="ARBA" id="ARBA00022729"/>
    </source>
</evidence>
<evidence type="ECO:0000256" key="8">
    <source>
        <dbReference type="ARBA" id="ARBA00038263"/>
    </source>
</evidence>
<organism evidence="12 13">
    <name type="scientific">Fibrobacter succinogenes</name>
    <name type="common">Bacteroides succinogenes</name>
    <dbReference type="NCBI Taxonomy" id="833"/>
    <lineage>
        <taxon>Bacteria</taxon>
        <taxon>Pseudomonadati</taxon>
        <taxon>Fibrobacterota</taxon>
        <taxon>Fibrobacteria</taxon>
        <taxon>Fibrobacterales</taxon>
        <taxon>Fibrobacteraceae</taxon>
        <taxon>Fibrobacter</taxon>
    </lineage>
</organism>
<dbReference type="Pfam" id="PF22842">
    <property type="entry name" value="Pel9A-like_beta_helix"/>
    <property type="match status" value="1"/>
</dbReference>
<reference evidence="12 13" key="1">
    <citation type="submission" date="2017-08" db="EMBL/GenBank/DDBJ databases">
        <authorList>
            <person name="de Groot N.N."/>
        </authorList>
    </citation>
    <scope>NUCLEOTIDE SEQUENCE [LARGE SCALE GENOMIC DNA]</scope>
    <source>
        <strain evidence="12 13">HM2</strain>
    </source>
</reference>
<evidence type="ECO:0000256" key="2">
    <source>
        <dbReference type="ARBA" id="ARBA00004613"/>
    </source>
</evidence>
<dbReference type="InterPro" id="IPR053868">
    <property type="entry name" value="Pel9A-like_beta_helix"/>
</dbReference>
<dbReference type="PANTHER" id="PTHR40088">
    <property type="entry name" value="PECTATE LYASE (EUROFUNG)"/>
    <property type="match status" value="1"/>
</dbReference>
<dbReference type="InterPro" id="IPR012334">
    <property type="entry name" value="Pectin_lyas_fold"/>
</dbReference>